<name>A0AAW2WC04_9LAMI</name>
<accession>A0AAW2WC04</accession>
<comment type="caution">
    <text evidence="1">The sequence shown here is derived from an EMBL/GenBank/DDBJ whole genome shotgun (WGS) entry which is preliminary data.</text>
</comment>
<gene>
    <name evidence="1" type="ORF">Slati_2399800</name>
</gene>
<reference evidence="1" key="1">
    <citation type="submission" date="2020-06" db="EMBL/GenBank/DDBJ databases">
        <authorList>
            <person name="Li T."/>
            <person name="Hu X."/>
            <person name="Zhang T."/>
            <person name="Song X."/>
            <person name="Zhang H."/>
            <person name="Dai N."/>
            <person name="Sheng W."/>
            <person name="Hou X."/>
            <person name="Wei L."/>
        </authorList>
    </citation>
    <scope>NUCLEOTIDE SEQUENCE</scope>
    <source>
        <strain evidence="1">KEN1</strain>
        <tissue evidence="1">Leaf</tissue>
    </source>
</reference>
<reference evidence="1" key="2">
    <citation type="journal article" date="2024" name="Plant">
        <title>Genomic evolution and insights into agronomic trait innovations of Sesamum species.</title>
        <authorList>
            <person name="Miao H."/>
            <person name="Wang L."/>
            <person name="Qu L."/>
            <person name="Liu H."/>
            <person name="Sun Y."/>
            <person name="Le M."/>
            <person name="Wang Q."/>
            <person name="Wei S."/>
            <person name="Zheng Y."/>
            <person name="Lin W."/>
            <person name="Duan Y."/>
            <person name="Cao H."/>
            <person name="Xiong S."/>
            <person name="Wang X."/>
            <person name="Wei L."/>
            <person name="Li C."/>
            <person name="Ma Q."/>
            <person name="Ju M."/>
            <person name="Zhao R."/>
            <person name="Li G."/>
            <person name="Mu C."/>
            <person name="Tian Q."/>
            <person name="Mei H."/>
            <person name="Zhang T."/>
            <person name="Gao T."/>
            <person name="Zhang H."/>
        </authorList>
    </citation>
    <scope>NUCLEOTIDE SEQUENCE</scope>
    <source>
        <strain evidence="1">KEN1</strain>
    </source>
</reference>
<evidence type="ECO:0000313" key="1">
    <source>
        <dbReference type="EMBL" id="KAL0439168.1"/>
    </source>
</evidence>
<proteinExistence type="predicted"/>
<dbReference type="AlphaFoldDB" id="A0AAW2WC04"/>
<dbReference type="EMBL" id="JACGWN010000008">
    <property type="protein sequence ID" value="KAL0439168.1"/>
    <property type="molecule type" value="Genomic_DNA"/>
</dbReference>
<sequence length="70" mass="7560">MTAFTHKVDNLGAAKWNGAPIGPCGACDQMEHMRQDCQVGNPSVINEDANFISHGSMSNFNPYSNTYNPG</sequence>
<protein>
    <submittedName>
        <fullName evidence="1">Uncharacterized protein</fullName>
    </submittedName>
</protein>
<organism evidence="1">
    <name type="scientific">Sesamum latifolium</name>
    <dbReference type="NCBI Taxonomy" id="2727402"/>
    <lineage>
        <taxon>Eukaryota</taxon>
        <taxon>Viridiplantae</taxon>
        <taxon>Streptophyta</taxon>
        <taxon>Embryophyta</taxon>
        <taxon>Tracheophyta</taxon>
        <taxon>Spermatophyta</taxon>
        <taxon>Magnoliopsida</taxon>
        <taxon>eudicotyledons</taxon>
        <taxon>Gunneridae</taxon>
        <taxon>Pentapetalae</taxon>
        <taxon>asterids</taxon>
        <taxon>lamiids</taxon>
        <taxon>Lamiales</taxon>
        <taxon>Pedaliaceae</taxon>
        <taxon>Sesamum</taxon>
    </lineage>
</organism>